<keyword evidence="1" id="KW-1133">Transmembrane helix</keyword>
<evidence type="ECO:0000313" key="2">
    <source>
        <dbReference type="EMBL" id="QDU45315.1"/>
    </source>
</evidence>
<feature type="transmembrane region" description="Helical" evidence="1">
    <location>
        <begin position="85"/>
        <end position="102"/>
    </location>
</feature>
<accession>A0A517ZSD1</accession>
<organism evidence="2 3">
    <name type="scientific">Symmachiella dynata</name>
    <dbReference type="NCBI Taxonomy" id="2527995"/>
    <lineage>
        <taxon>Bacteria</taxon>
        <taxon>Pseudomonadati</taxon>
        <taxon>Planctomycetota</taxon>
        <taxon>Planctomycetia</taxon>
        <taxon>Planctomycetales</taxon>
        <taxon>Planctomycetaceae</taxon>
        <taxon>Symmachiella</taxon>
    </lineage>
</organism>
<feature type="transmembrane region" description="Helical" evidence="1">
    <location>
        <begin position="34"/>
        <end position="52"/>
    </location>
</feature>
<dbReference type="AlphaFoldDB" id="A0A517ZSD1"/>
<evidence type="ECO:0000256" key="1">
    <source>
        <dbReference type="SAM" id="Phobius"/>
    </source>
</evidence>
<name>A0A517ZSD1_9PLAN</name>
<keyword evidence="1" id="KW-0812">Transmembrane</keyword>
<evidence type="ECO:0000313" key="3">
    <source>
        <dbReference type="Proteomes" id="UP000319383"/>
    </source>
</evidence>
<dbReference type="EMBL" id="CP036276">
    <property type="protein sequence ID" value="QDU45315.1"/>
    <property type="molecule type" value="Genomic_DNA"/>
</dbReference>
<keyword evidence="1" id="KW-0472">Membrane</keyword>
<feature type="transmembrane region" description="Helical" evidence="1">
    <location>
        <begin position="6"/>
        <end position="27"/>
    </location>
</feature>
<dbReference type="Proteomes" id="UP000319383">
    <property type="component" value="Chromosome"/>
</dbReference>
<dbReference type="RefSeq" id="WP_145377704.1">
    <property type="nucleotide sequence ID" value="NZ_CP036276.1"/>
</dbReference>
<gene>
    <name evidence="2" type="ORF">Mal52_38080</name>
</gene>
<feature type="transmembrane region" description="Helical" evidence="1">
    <location>
        <begin position="58"/>
        <end position="78"/>
    </location>
</feature>
<keyword evidence="3" id="KW-1185">Reference proteome</keyword>
<sequence length="108" mass="12229">MRFKSPGGNLIWLSPLLALAGFFLAFINVREGSIGFTVLYGTLGLMSLLVWFDLKWVAIPLMLYFSFATVSGIEMLLIKGFTLQLFCRVALIGYTVVELWQWRNRSDG</sequence>
<protein>
    <submittedName>
        <fullName evidence="2">Uncharacterized protein</fullName>
    </submittedName>
</protein>
<dbReference type="KEGG" id="sdyn:Mal52_38080"/>
<reference evidence="2 3" key="1">
    <citation type="submission" date="2019-02" db="EMBL/GenBank/DDBJ databases">
        <title>Deep-cultivation of Planctomycetes and their phenomic and genomic characterization uncovers novel biology.</title>
        <authorList>
            <person name="Wiegand S."/>
            <person name="Jogler M."/>
            <person name="Boedeker C."/>
            <person name="Pinto D."/>
            <person name="Vollmers J."/>
            <person name="Rivas-Marin E."/>
            <person name="Kohn T."/>
            <person name="Peeters S.H."/>
            <person name="Heuer A."/>
            <person name="Rast P."/>
            <person name="Oberbeckmann S."/>
            <person name="Bunk B."/>
            <person name="Jeske O."/>
            <person name="Meyerdierks A."/>
            <person name="Storesund J.E."/>
            <person name="Kallscheuer N."/>
            <person name="Luecker S."/>
            <person name="Lage O.M."/>
            <person name="Pohl T."/>
            <person name="Merkel B.J."/>
            <person name="Hornburger P."/>
            <person name="Mueller R.-W."/>
            <person name="Bruemmer F."/>
            <person name="Labrenz M."/>
            <person name="Spormann A.M."/>
            <person name="Op den Camp H."/>
            <person name="Overmann J."/>
            <person name="Amann R."/>
            <person name="Jetten M.S.M."/>
            <person name="Mascher T."/>
            <person name="Medema M.H."/>
            <person name="Devos D.P."/>
            <person name="Kaster A.-K."/>
            <person name="Ovreas L."/>
            <person name="Rohde M."/>
            <person name="Galperin M.Y."/>
            <person name="Jogler C."/>
        </authorList>
    </citation>
    <scope>NUCLEOTIDE SEQUENCE [LARGE SCALE GENOMIC DNA]</scope>
    <source>
        <strain evidence="2 3">Mal52</strain>
    </source>
</reference>
<proteinExistence type="predicted"/>